<dbReference type="RefSeq" id="WP_184213311.1">
    <property type="nucleotide sequence ID" value="NZ_JACHIF010000016.1"/>
</dbReference>
<evidence type="ECO:0000313" key="1">
    <source>
        <dbReference type="EMBL" id="MBB5040587.1"/>
    </source>
</evidence>
<evidence type="ECO:0000313" key="2">
    <source>
        <dbReference type="Proteomes" id="UP000534294"/>
    </source>
</evidence>
<accession>A0A7W7YR09</accession>
<keyword evidence="2" id="KW-1185">Reference proteome</keyword>
<organism evidence="1 2">
    <name type="scientific">Prosthecobacter dejongeii</name>
    <dbReference type="NCBI Taxonomy" id="48465"/>
    <lineage>
        <taxon>Bacteria</taxon>
        <taxon>Pseudomonadati</taxon>
        <taxon>Verrucomicrobiota</taxon>
        <taxon>Verrucomicrobiia</taxon>
        <taxon>Verrucomicrobiales</taxon>
        <taxon>Verrucomicrobiaceae</taxon>
        <taxon>Prosthecobacter</taxon>
    </lineage>
</organism>
<dbReference type="AlphaFoldDB" id="A0A7W7YR09"/>
<gene>
    <name evidence="1" type="ORF">HNQ64_004875</name>
</gene>
<dbReference type="EMBL" id="JACHIF010000016">
    <property type="protein sequence ID" value="MBB5040587.1"/>
    <property type="molecule type" value="Genomic_DNA"/>
</dbReference>
<name>A0A7W7YR09_9BACT</name>
<sequence>MPLIPLFNDGQQVPQAQIGPAPQGQRQRVIMDLNAATANFATPLLPMELADRSGYDRLGQAFGNASDLLGGLALKKAEAVNIRRVGEGQAQMQQQLAEFDAWKQKNPDETTWEGEWASRLETMRESVFGENLSPAARETLQTSYQQFAAQSKIGLTTEVTKVSFRKAAETQLGLAATAFERGDPATADAHLKKAADAGYLSREDARRSSAAGHAQVKMRSLENLGTEVNGAMEVNNLDKAKQLVTANPYLSEQEKGTQITSLTHRFELKQTHDQLYALATDQPHLAPAQLRASLDQKKLSGPDYANLTQFAERRLQEKRAESVQTLRTLIDQRDPAYAKGLKDNPFLREKDREDLQRYAWEPLSTDPVQASQIYTLAASLEQREGSPEYTLIKEQVLMSLSGEMKEKALAKLNAGSQKPQPPAIARTVQNIYQQSHQDLANGHYGALHGPLASIRTELPPKIRMEVDAIKSSLNIGLEDRLTKEPDLVKTQELDARRLWWENQPNKGYNFKSFMVDDLAAQHRAASQKQKVIAEFEDWLGAHPKASLQEVNATYVNLAVKYKSHSDGEAASTEIRRIDEGILKTRKIIQQHASH</sequence>
<protein>
    <submittedName>
        <fullName evidence="1">Uncharacterized protein</fullName>
    </submittedName>
</protein>
<proteinExistence type="predicted"/>
<dbReference type="Proteomes" id="UP000534294">
    <property type="component" value="Unassembled WGS sequence"/>
</dbReference>
<comment type="caution">
    <text evidence="1">The sequence shown here is derived from an EMBL/GenBank/DDBJ whole genome shotgun (WGS) entry which is preliminary data.</text>
</comment>
<reference evidence="1 2" key="1">
    <citation type="submission" date="2020-08" db="EMBL/GenBank/DDBJ databases">
        <title>Genomic Encyclopedia of Type Strains, Phase IV (KMG-IV): sequencing the most valuable type-strain genomes for metagenomic binning, comparative biology and taxonomic classification.</title>
        <authorList>
            <person name="Goeker M."/>
        </authorList>
    </citation>
    <scope>NUCLEOTIDE SEQUENCE [LARGE SCALE GENOMIC DNA]</scope>
    <source>
        <strain evidence="1 2">DSM 12251</strain>
    </source>
</reference>